<evidence type="ECO:0000313" key="1">
    <source>
        <dbReference type="EMBL" id="KAK4733860.1"/>
    </source>
</evidence>
<keyword evidence="2" id="KW-1185">Reference proteome</keyword>
<dbReference type="EMBL" id="JAWPEI010000002">
    <property type="protein sequence ID" value="KAK4733860.1"/>
    <property type="molecule type" value="Genomic_DNA"/>
</dbReference>
<reference evidence="1 2" key="1">
    <citation type="submission" date="2023-10" db="EMBL/GenBank/DDBJ databases">
        <title>Genome-Wide Identification Analysis in wild type Solanum Pinnatisectum Reveals Some Genes Defensing Phytophthora Infestans.</title>
        <authorList>
            <person name="Sun C."/>
        </authorList>
    </citation>
    <scope>NUCLEOTIDE SEQUENCE [LARGE SCALE GENOMIC DNA]</scope>
    <source>
        <strain evidence="1">LQN</strain>
        <tissue evidence="1">Leaf</tissue>
    </source>
</reference>
<protein>
    <submittedName>
        <fullName evidence="1">Uncharacterized protein</fullName>
    </submittedName>
</protein>
<accession>A0AAV9MA17</accession>
<proteinExistence type="predicted"/>
<comment type="caution">
    <text evidence="1">The sequence shown here is derived from an EMBL/GenBank/DDBJ whole genome shotgun (WGS) entry which is preliminary data.</text>
</comment>
<organism evidence="1 2">
    <name type="scientific">Solanum pinnatisectum</name>
    <name type="common">tansyleaf nightshade</name>
    <dbReference type="NCBI Taxonomy" id="50273"/>
    <lineage>
        <taxon>Eukaryota</taxon>
        <taxon>Viridiplantae</taxon>
        <taxon>Streptophyta</taxon>
        <taxon>Embryophyta</taxon>
        <taxon>Tracheophyta</taxon>
        <taxon>Spermatophyta</taxon>
        <taxon>Magnoliopsida</taxon>
        <taxon>eudicotyledons</taxon>
        <taxon>Gunneridae</taxon>
        <taxon>Pentapetalae</taxon>
        <taxon>asterids</taxon>
        <taxon>lamiids</taxon>
        <taxon>Solanales</taxon>
        <taxon>Solanaceae</taxon>
        <taxon>Solanoideae</taxon>
        <taxon>Solaneae</taxon>
        <taxon>Solanum</taxon>
    </lineage>
</organism>
<dbReference type="PANTHER" id="PTHR35218:SF9">
    <property type="entry name" value="ENDONUCLEASE_EXONUCLEASE_PHOSPHATASE DOMAIN-CONTAINING PROTEIN"/>
    <property type="match status" value="1"/>
</dbReference>
<dbReference type="AlphaFoldDB" id="A0AAV9MA17"/>
<dbReference type="Proteomes" id="UP001311915">
    <property type="component" value="Unassembled WGS sequence"/>
</dbReference>
<gene>
    <name evidence="1" type="ORF">R3W88_008121</name>
</gene>
<dbReference type="PANTHER" id="PTHR35218">
    <property type="entry name" value="RNASE H DOMAIN-CONTAINING PROTEIN"/>
    <property type="match status" value="1"/>
</dbReference>
<name>A0AAV9MA17_9SOLN</name>
<evidence type="ECO:0000313" key="2">
    <source>
        <dbReference type="Proteomes" id="UP001311915"/>
    </source>
</evidence>
<sequence>MVYKGKFEKKLILICHLNLLKKSLDIRPPVNSQLGNYVLIMNPTLWEVEVQVGLRWTLPLMVPTNMMRSMNLIIWNCKGGNGPVFRRNFLSLSDWHKRPLVAL</sequence>